<dbReference type="EMBL" id="UINC01169141">
    <property type="protein sequence ID" value="SVD72531.1"/>
    <property type="molecule type" value="Genomic_DNA"/>
</dbReference>
<dbReference type="Pfam" id="PF07394">
    <property type="entry name" value="DUF1501"/>
    <property type="match status" value="1"/>
</dbReference>
<name>A0A382XQ19_9ZZZZ</name>
<feature type="non-terminal residue" evidence="1">
    <location>
        <position position="1"/>
    </location>
</feature>
<accession>A0A382XQ19</accession>
<dbReference type="InterPro" id="IPR010869">
    <property type="entry name" value="DUF1501"/>
</dbReference>
<proteinExistence type="predicted"/>
<organism evidence="1">
    <name type="scientific">marine metagenome</name>
    <dbReference type="NCBI Taxonomy" id="408172"/>
    <lineage>
        <taxon>unclassified sequences</taxon>
        <taxon>metagenomes</taxon>
        <taxon>ecological metagenomes</taxon>
    </lineage>
</organism>
<evidence type="ECO:0008006" key="2">
    <source>
        <dbReference type="Google" id="ProtNLM"/>
    </source>
</evidence>
<feature type="non-terminal residue" evidence="1">
    <location>
        <position position="269"/>
    </location>
</feature>
<sequence length="269" mass="29445">RSVILVWQHGGPSQLDTFDMKPDSPREYRGPYGSIPTSLPGLRICDKMPFHARIMDRTSVIRSFTHNNGDHWAAAHWLLTGYLGATGSDRKARNPSMGAISAHLRGSHEKGVPAYVNMNDGGFGFHGASYLGVACNPFRTGSYSYGNEAGMLPTARASSLKLVNGLTAEKISTRVSLMKRLDALRSDIDKSGAFHGMDSMLQEAVDIVTSGKARAAFDVSLEDKQTRERYGPGWGEQALMARRLIEAGVRFVTLNTGYWDDHGNIKKAL</sequence>
<reference evidence="1" key="1">
    <citation type="submission" date="2018-05" db="EMBL/GenBank/DDBJ databases">
        <authorList>
            <person name="Lanie J.A."/>
            <person name="Ng W.-L."/>
            <person name="Kazmierczak K.M."/>
            <person name="Andrzejewski T.M."/>
            <person name="Davidsen T.M."/>
            <person name="Wayne K.J."/>
            <person name="Tettelin H."/>
            <person name="Glass J.I."/>
            <person name="Rusch D."/>
            <person name="Podicherti R."/>
            <person name="Tsui H.-C.T."/>
            <person name="Winkler M.E."/>
        </authorList>
    </citation>
    <scope>NUCLEOTIDE SEQUENCE</scope>
</reference>
<protein>
    <recommendedName>
        <fullName evidence="2">DUF1501 domain-containing protein</fullName>
    </recommendedName>
</protein>
<gene>
    <name evidence="1" type="ORF">METZ01_LOCUS425385</name>
</gene>
<evidence type="ECO:0000313" key="1">
    <source>
        <dbReference type="EMBL" id="SVD72531.1"/>
    </source>
</evidence>
<dbReference type="AlphaFoldDB" id="A0A382XQ19"/>